<dbReference type="GO" id="GO:0003723">
    <property type="term" value="F:RNA binding"/>
    <property type="evidence" value="ECO:0007669"/>
    <property type="project" value="UniProtKB-UniRule"/>
</dbReference>
<dbReference type="GO" id="GO:0003677">
    <property type="term" value="F:DNA binding"/>
    <property type="evidence" value="ECO:0007669"/>
    <property type="project" value="UniProtKB-UniRule"/>
</dbReference>
<evidence type="ECO:0000313" key="15">
    <source>
        <dbReference type="EMBL" id="OFI50375.1"/>
    </source>
</evidence>
<evidence type="ECO:0000256" key="13">
    <source>
        <dbReference type="HAMAP-Rule" id="MF_01480"/>
    </source>
</evidence>
<dbReference type="OrthoDB" id="9757607at2"/>
<dbReference type="Proteomes" id="UP000178622">
    <property type="component" value="Unassembled WGS sequence"/>
</dbReference>
<keyword evidence="3 13" id="KW-0540">Nuclease</keyword>
<comment type="caution">
    <text evidence="15">The sequence shown here is derived from an EMBL/GenBank/DDBJ whole genome shotgun (WGS) entry which is preliminary data.</text>
</comment>
<keyword evidence="8 13" id="KW-0694">RNA-binding</keyword>
<keyword evidence="16" id="KW-1185">Reference proteome</keyword>
<evidence type="ECO:0000256" key="6">
    <source>
        <dbReference type="ARBA" id="ARBA00022801"/>
    </source>
</evidence>
<evidence type="ECO:0000256" key="5">
    <source>
        <dbReference type="ARBA" id="ARBA00022759"/>
    </source>
</evidence>
<comment type="subunit">
    <text evidence="12 13">Monomer. Binds crRNA and tracrRNA.</text>
</comment>
<dbReference type="PROSITE" id="PS51749">
    <property type="entry name" value="HNH_CAS9"/>
    <property type="match status" value="1"/>
</dbReference>
<comment type="domain">
    <text evidence="13">Has 2 endonuclease domains. The discontinuous RuvC-like domain cleaves the target DNA noncomplementary to crRNA while the HNH nuclease domain cleaves the target DNA complementary to crRNA.</text>
</comment>
<dbReference type="Gene3D" id="1.10.30.50">
    <property type="match status" value="1"/>
</dbReference>
<dbReference type="InterPro" id="IPR036397">
    <property type="entry name" value="RNaseH_sf"/>
</dbReference>
<dbReference type="GO" id="GO:0051607">
    <property type="term" value="P:defense response to virus"/>
    <property type="evidence" value="ECO:0007669"/>
    <property type="project" value="UniProtKB-UniRule"/>
</dbReference>
<dbReference type="Pfam" id="PF16595">
    <property type="entry name" value="Cas9_PI"/>
    <property type="match status" value="1"/>
</dbReference>
<proteinExistence type="inferred from homology"/>
<feature type="domain" description="HNH Cas9-type" evidence="14">
    <location>
        <begin position="795"/>
        <end position="942"/>
    </location>
</feature>
<keyword evidence="10 13" id="KW-0238">DNA-binding</keyword>
<name>A0A1E8GQ60_9LACT</name>
<evidence type="ECO:0000313" key="16">
    <source>
        <dbReference type="Proteomes" id="UP000178622"/>
    </source>
</evidence>
<feature type="binding site" evidence="13">
    <location>
        <position position="791"/>
    </location>
    <ligand>
        <name>Mg(2+)</name>
        <dbReference type="ChEBI" id="CHEBI:18420"/>
        <label>1</label>
    </ligand>
</feature>
<evidence type="ECO:0000256" key="7">
    <source>
        <dbReference type="ARBA" id="ARBA00022842"/>
    </source>
</evidence>
<evidence type="ECO:0000256" key="3">
    <source>
        <dbReference type="ARBA" id="ARBA00022722"/>
    </source>
</evidence>
<sequence>MTKKNETKLDSAKDYTIGLDIGTNSVGWAVMNDDYTIPRKRMKISGNTDVKYLKKNFWGVRLFDSAKTAENRRLYRTTGRRLERRANRISYLQEIFSSEIEKNDRNFFGRMIESFYQIEDKSIKEKHPLFPTPNEESQYYKDYPTIYHLRKSLVDGERNLFGFDKDGKADLRLVYLAIHHAIKYRGHFLIEGKFNPENSNVASAFKEFLSEYNELFSLQPDGSYFNPVDESTDVEAYLTEKISRARKVENVLSLFPTQKKNREFHNFLKLIIGNQANFKMLLENSEDAKLQLTKDTYEEDLENLISLIGDEYLDIFNSAQKSFDSIELSNILSTENSDSEALISSSMVERYREHSKDLADFKKFIKESLPEQYFEVFRDESKQGYAGYINGGIKEPDFYSFIKKNIEKLDNADKFIKKIDNETFLRKQRTYDNGVIPHQLHMREVEKIIERQGKFYPFLLENKDKILQILEFRIPYYVGPLGKNNNSDFSWIERKSDEPVRPWNFKEIVDEATSATRFIEKMTNFDTYLPKEKVLPKHSLLYEKYTVFNELTKVKFIASGFSEPQWLDTKQKKVIFNTLFKNSKKVSSKQLIKCIEDEFKYADVSIESGIDKNFNASFSTYIDLTNNGISRNILDNEDYEEMLEDIVKILTVFEDRKMIKQQLNKYADIIGETTVNKLSRKHYTGWGRLSRRLIDGIYDKDTQKTILDFLEDDSAHRNFMQLINDDKLSFKKEITDQQLKNDFSSFKNTVDSLAGSPAIKKGILQSLYIVEELVRVMGRKPKNIVIEMAREDQTTDQGTRLSKTREKKIKDGLKELGKDAEKINPNYTDYRNDKIYLYYMQNGKDIYTGKDLDIHNLSNYHIDHIIPQSFITDNSIDNRVLTSSRSNTGKSDNLPSEDVIKKMSIEWYRLNKAGLLSDRKLANLTKGSLSQQDKEIFINRQLVETRQITKNVAAILYSYFNLNENNEKVDEYEAVNIITLKSALTSQFRKQFGIYKIRELNDMHHAHDAYLNSVVGTTILKVYPNLKSNFVYGEFKKSSYKGPDKATYRKKLNSNLMLFFSSNEPIINDDGEILWNGSTDIPTIKKVLGSHQMNITKKLEIQSGEFWDENPKIRKEKNKYRNLKNNLDPKKYGGYGSPRCAYSIVISHTVKKDKFKLEIVNINISEKNIFEKNMESYLINSGYVNAKVLTKLPKYSLYMFEDGRKRYLASSIEAHKANQLILPENIITLLYKAKEYCKKDSEENEEYLKNFRYQFDELFDVIIKFSEKYILKPTVIKDLEKIYITNKESEIRLLCESFINLLAFCKSGVSTGFKFFGKDIKLDRLRYQSVNELLKSTIIDYSITGLYESRRNLDKKED</sequence>
<dbReference type="Pfam" id="PF13395">
    <property type="entry name" value="HNH_4"/>
    <property type="match status" value="1"/>
</dbReference>
<dbReference type="EC" id="3.1.-.-" evidence="13"/>
<dbReference type="Pfam" id="PF16593">
    <property type="entry name" value="Cas9-BH"/>
    <property type="match status" value="1"/>
</dbReference>
<comment type="function">
    <text evidence="13">CRISPR (clustered regularly interspaced short palindromic repeat) is an adaptive immune system that provides protection against mobile genetic elements (viruses, transposable elements and conjugative plasmids). CRISPR clusters contain spacers, sequences complementary to antecedent mobile elements, and target invading nucleic acids. CRISPR clusters are transcribed and processed into CRISPR RNA (crRNA). In type II CRISPR systems correct processing of pre-crRNA requires a trans-encoded small RNA (tracrRNA), endogenous ribonuclease 3 (rnc) and this protein. The tracrRNA serves as a guide for ribonuclease 3-aided processing of pre-crRNA. Subsequently Cas9/crRNA/tracrRNA endonucleolytically cleaves linear or circular dsDNA target complementary to the spacer; Cas9 is inactive in the absence of the 2 guide RNAs (gRNA). Cas9 recognizes the protospacer adjacent motif (PAM) in the CRISPR repeat sequences to help distinguish self versus nonself, as targets within the bacterial CRISPR locus do not have PAMs. PAM recognition is also required for catalytic activity.</text>
</comment>
<evidence type="ECO:0000256" key="4">
    <source>
        <dbReference type="ARBA" id="ARBA00022723"/>
    </source>
</evidence>
<dbReference type="InterPro" id="IPR028629">
    <property type="entry name" value="Cas9"/>
</dbReference>
<evidence type="ECO:0000256" key="12">
    <source>
        <dbReference type="ARBA" id="ARBA00046380"/>
    </source>
</evidence>
<dbReference type="Pfam" id="PF16592">
    <property type="entry name" value="Cas9_REC"/>
    <property type="match status" value="1"/>
</dbReference>
<evidence type="ECO:0000256" key="1">
    <source>
        <dbReference type="ARBA" id="ARBA00001946"/>
    </source>
</evidence>
<dbReference type="InterPro" id="IPR003615">
    <property type="entry name" value="HNH_nuc"/>
</dbReference>
<feature type="binding site" evidence="13">
    <location>
        <position position="791"/>
    </location>
    <ligand>
        <name>Mg(2+)</name>
        <dbReference type="ChEBI" id="CHEBI:18420"/>
        <label>2</label>
    </ligand>
</feature>
<evidence type="ECO:0000256" key="10">
    <source>
        <dbReference type="ARBA" id="ARBA00023125"/>
    </source>
</evidence>
<keyword evidence="6 13" id="KW-0378">Hydrolase</keyword>
<dbReference type="GO" id="GO:0046872">
    <property type="term" value="F:metal ion binding"/>
    <property type="evidence" value="ECO:0007669"/>
    <property type="project" value="UniProtKB-UniRule"/>
</dbReference>
<dbReference type="HAMAP" id="MF_01480">
    <property type="entry name" value="Cas9"/>
    <property type="match status" value="1"/>
</dbReference>
<protein>
    <recommendedName>
        <fullName evidence="13">CRISPR-associated endonuclease Cas9</fullName>
        <ecNumber evidence="13">3.1.-.-</ecNumber>
    </recommendedName>
</protein>
<comment type="similarity">
    <text evidence="2">Belongs to the CRISPR-associated protein Cas9 family. Subtype II-A subfamily.</text>
</comment>
<evidence type="ECO:0000256" key="9">
    <source>
        <dbReference type="ARBA" id="ARBA00023118"/>
    </source>
</evidence>
<dbReference type="GO" id="GO:0043571">
    <property type="term" value="P:maintenance of CRISPR repeat elements"/>
    <property type="evidence" value="ECO:0007669"/>
    <property type="project" value="UniProtKB-UniRule"/>
</dbReference>
<dbReference type="InterPro" id="IPR055228">
    <property type="entry name" value="Cas9_RuvC"/>
</dbReference>
<dbReference type="NCBIfam" id="TIGR01865">
    <property type="entry name" value="cas_Csn1"/>
    <property type="match status" value="1"/>
</dbReference>
<feature type="binding site" evidence="13">
    <location>
        <position position="20"/>
    </location>
    <ligand>
        <name>Mg(2+)</name>
        <dbReference type="ChEBI" id="CHEBI:18420"/>
        <label>2</label>
    </ligand>
</feature>
<reference evidence="16" key="1">
    <citation type="submission" date="2016-09" db="EMBL/GenBank/DDBJ databases">
        <title>Draft genome sequence of a novel species of the family Streptococcaceae isolated from flowers.</title>
        <authorList>
            <person name="Chuah L.-O."/>
            <person name="Yap K.-P."/>
            <person name="Thong K.L."/>
            <person name="Liong M.T."/>
            <person name="Ahmad R."/>
            <person name="Rusul G."/>
        </authorList>
    </citation>
    <scope>NUCLEOTIDE SEQUENCE [LARGE SCALE GENOMIC DNA]</scope>
    <source>
        <strain evidence="16">DF1</strain>
    </source>
</reference>
<evidence type="ECO:0000256" key="8">
    <source>
        <dbReference type="ARBA" id="ARBA00022884"/>
    </source>
</evidence>
<dbReference type="Gene3D" id="3.30.420.10">
    <property type="entry name" value="Ribonuclease H-like superfamily/Ribonuclease H"/>
    <property type="match status" value="1"/>
</dbReference>
<evidence type="ECO:0000256" key="11">
    <source>
        <dbReference type="ARBA" id="ARBA00023211"/>
    </source>
</evidence>
<dbReference type="InterPro" id="IPR032237">
    <property type="entry name" value="Cas9_PI"/>
</dbReference>
<organism evidence="15 16">
    <name type="scientific">Floricoccus tropicus</name>
    <dbReference type="NCBI Taxonomy" id="1859473"/>
    <lineage>
        <taxon>Bacteria</taxon>
        <taxon>Bacillati</taxon>
        <taxon>Bacillota</taxon>
        <taxon>Bacilli</taxon>
        <taxon>Lactobacillales</taxon>
        <taxon>Streptococcaceae</taxon>
        <taxon>Floricoccus</taxon>
    </lineage>
</organism>
<evidence type="ECO:0000256" key="2">
    <source>
        <dbReference type="ARBA" id="ARBA00005244"/>
    </source>
</evidence>
<feature type="binding site" evidence="13">
    <location>
        <position position="20"/>
    </location>
    <ligand>
        <name>Mg(2+)</name>
        <dbReference type="ChEBI" id="CHEBI:18420"/>
        <label>1</label>
    </ligand>
</feature>
<accession>A0A1E8GQ60</accession>
<keyword evidence="9 13" id="KW-0051">Antiviral defense</keyword>
<dbReference type="InterPro" id="IPR032239">
    <property type="entry name" value="Cas9-BH"/>
</dbReference>
<comment type="cofactor">
    <cofactor evidence="1 13">
        <name>Mg(2+)</name>
        <dbReference type="ChEBI" id="CHEBI:18420"/>
    </cofactor>
</comment>
<dbReference type="RefSeq" id="WP_070791099.1">
    <property type="nucleotide sequence ID" value="NZ_MKIR01000001.1"/>
</dbReference>
<dbReference type="Pfam" id="PF22702">
    <property type="entry name" value="Cas9_RuvC"/>
    <property type="match status" value="1"/>
</dbReference>
<keyword evidence="4 13" id="KW-0479">Metal-binding</keyword>
<dbReference type="InterPro" id="IPR032240">
    <property type="entry name" value="Cas9_REC"/>
</dbReference>
<gene>
    <name evidence="13" type="primary">cas9</name>
    <name evidence="15" type="ORF">BG261_00365</name>
</gene>
<feature type="active site" description="Proton acceptor for HNH nuclease domain" evidence="13">
    <location>
        <position position="864"/>
    </location>
</feature>
<evidence type="ECO:0000259" key="14">
    <source>
        <dbReference type="PROSITE" id="PS51749"/>
    </source>
</evidence>
<dbReference type="GO" id="GO:0016787">
    <property type="term" value="F:hydrolase activity"/>
    <property type="evidence" value="ECO:0007669"/>
    <property type="project" value="UniProtKB-KW"/>
</dbReference>
<dbReference type="EMBL" id="MKIR01000001">
    <property type="protein sequence ID" value="OFI50375.1"/>
    <property type="molecule type" value="Genomic_DNA"/>
</dbReference>
<keyword evidence="5 13" id="KW-0255">Endonuclease</keyword>
<keyword evidence="7 13" id="KW-0460">Magnesium</keyword>
<feature type="binding site" evidence="13">
    <location>
        <position position="787"/>
    </location>
    <ligand>
        <name>Mg(2+)</name>
        <dbReference type="ChEBI" id="CHEBI:18420"/>
        <label>1</label>
    </ligand>
</feature>
<dbReference type="STRING" id="1859473.BG261_00365"/>
<dbReference type="GO" id="GO:0004519">
    <property type="term" value="F:endonuclease activity"/>
    <property type="evidence" value="ECO:0007669"/>
    <property type="project" value="UniProtKB-UniRule"/>
</dbReference>
<dbReference type="InterPro" id="IPR033114">
    <property type="entry name" value="HNH_CAS9"/>
</dbReference>
<comment type="similarity">
    <text evidence="13">Belongs to the CRISPR-associated Cas9 family.</text>
</comment>
<feature type="active site" description="For RuvC-like nuclease domain" evidence="13">
    <location>
        <position position="20"/>
    </location>
</feature>
<feature type="binding site" evidence="13">
    <location>
        <position position="1005"/>
    </location>
    <ligand>
        <name>Mg(2+)</name>
        <dbReference type="ChEBI" id="CHEBI:18420"/>
        <label>2</label>
    </ligand>
</feature>
<keyword evidence="11" id="KW-0464">Manganese</keyword>